<dbReference type="Pfam" id="PF03334">
    <property type="entry name" value="PhaG_MnhG_YufB"/>
    <property type="match status" value="1"/>
</dbReference>
<keyword evidence="2" id="KW-0472">Membrane</keyword>
<keyword evidence="2" id="KW-1133">Transmembrane helix</keyword>
<sequence>MTHAADLPLWAALPVAALLLLGAGLALAGSIGLVRLRSFYDRMHAPTLGTTLGIGCVLLASMLCFSILQSRLVLHEILIAAFMVITTPVTLMLLARAAVYRDRQEGSREVPPLPPAAPRAERTEG</sequence>
<evidence type="ECO:0000256" key="1">
    <source>
        <dbReference type="SAM" id="MobiDB-lite"/>
    </source>
</evidence>
<name>A0A9X9XCZ2_9PROT</name>
<feature type="transmembrane region" description="Helical" evidence="2">
    <location>
        <begin position="74"/>
        <end position="95"/>
    </location>
</feature>
<dbReference type="RefSeq" id="WP_211847106.1">
    <property type="nucleotide sequence ID" value="NZ_JAAEDL010000012.1"/>
</dbReference>
<dbReference type="GO" id="GO:0015385">
    <property type="term" value="F:sodium:proton antiporter activity"/>
    <property type="evidence" value="ECO:0007669"/>
    <property type="project" value="TreeGrafter"/>
</dbReference>
<accession>A0A9X9XCZ2</accession>
<dbReference type="NCBIfam" id="TIGR01300">
    <property type="entry name" value="CPA3_mnhG_phaG"/>
    <property type="match status" value="1"/>
</dbReference>
<dbReference type="PANTHER" id="PTHR34703:SF1">
    <property type="entry name" value="ANTIPORTER SUBUNIT MNHG2-RELATED"/>
    <property type="match status" value="1"/>
</dbReference>
<protein>
    <submittedName>
        <fullName evidence="3">Cation:proton antiporter</fullName>
    </submittedName>
</protein>
<gene>
    <name evidence="3" type="ORF">GXW74_13865</name>
</gene>
<evidence type="ECO:0000256" key="2">
    <source>
        <dbReference type="SAM" id="Phobius"/>
    </source>
</evidence>
<dbReference type="Proteomes" id="UP001138709">
    <property type="component" value="Unassembled WGS sequence"/>
</dbReference>
<dbReference type="AlphaFoldDB" id="A0A9X9XCZ2"/>
<organism evidence="3 4">
    <name type="scientific">Neoroseomonas eburnea</name>
    <dbReference type="NCBI Taxonomy" id="1346889"/>
    <lineage>
        <taxon>Bacteria</taxon>
        <taxon>Pseudomonadati</taxon>
        <taxon>Pseudomonadota</taxon>
        <taxon>Alphaproteobacteria</taxon>
        <taxon>Acetobacterales</taxon>
        <taxon>Acetobacteraceae</taxon>
        <taxon>Neoroseomonas</taxon>
    </lineage>
</organism>
<feature type="region of interest" description="Disordered" evidence="1">
    <location>
        <begin position="102"/>
        <end position="125"/>
    </location>
</feature>
<keyword evidence="4" id="KW-1185">Reference proteome</keyword>
<feature type="transmembrane region" description="Helical" evidence="2">
    <location>
        <begin position="48"/>
        <end position="68"/>
    </location>
</feature>
<proteinExistence type="predicted"/>
<reference evidence="3" key="2">
    <citation type="journal article" date="2021" name="Syst. Appl. Microbiol.">
        <title>Roseomonas hellenica sp. nov., isolated from roots of wild-growing Alkanna tinctoria.</title>
        <authorList>
            <person name="Rat A."/>
            <person name="Naranjo H.D."/>
            <person name="Lebbe L."/>
            <person name="Cnockaert M."/>
            <person name="Krigas N."/>
            <person name="Grigoriadou K."/>
            <person name="Maloupa E."/>
            <person name="Willems A."/>
        </authorList>
    </citation>
    <scope>NUCLEOTIDE SEQUENCE</scope>
    <source>
        <strain evidence="3">LMG 31228</strain>
    </source>
</reference>
<reference evidence="3" key="1">
    <citation type="submission" date="2020-01" db="EMBL/GenBank/DDBJ databases">
        <authorList>
            <person name="Rat A."/>
        </authorList>
    </citation>
    <scope>NUCLEOTIDE SEQUENCE</scope>
    <source>
        <strain evidence="3">LMG 31228</strain>
    </source>
</reference>
<keyword evidence="2" id="KW-0812">Transmembrane</keyword>
<evidence type="ECO:0000313" key="4">
    <source>
        <dbReference type="Proteomes" id="UP001138709"/>
    </source>
</evidence>
<dbReference type="InterPro" id="IPR005133">
    <property type="entry name" value="PhaG_MnhG_YufB"/>
</dbReference>
<dbReference type="PANTHER" id="PTHR34703">
    <property type="entry name" value="ANTIPORTER SUBUNIT MNHG2-RELATED"/>
    <property type="match status" value="1"/>
</dbReference>
<comment type="caution">
    <text evidence="3">The sequence shown here is derived from an EMBL/GenBank/DDBJ whole genome shotgun (WGS) entry which is preliminary data.</text>
</comment>
<feature type="transmembrane region" description="Helical" evidence="2">
    <location>
        <begin position="12"/>
        <end position="36"/>
    </location>
</feature>
<evidence type="ECO:0000313" key="3">
    <source>
        <dbReference type="EMBL" id="MBR0681578.1"/>
    </source>
</evidence>
<dbReference type="EMBL" id="JAAEDL010000012">
    <property type="protein sequence ID" value="MBR0681578.1"/>
    <property type="molecule type" value="Genomic_DNA"/>
</dbReference>